<keyword evidence="1 4" id="KW-0328">Glycosyltransferase</keyword>
<dbReference type="EC" id="2.4.1.-" evidence="1"/>
<keyword evidence="1" id="KW-1003">Cell membrane</keyword>
<feature type="transmembrane region" description="Helical" evidence="1">
    <location>
        <begin position="355"/>
        <end position="372"/>
    </location>
</feature>
<dbReference type="EMBL" id="QFQI01000007">
    <property type="protein sequence ID" value="PZQ59911.1"/>
    <property type="molecule type" value="Genomic_DNA"/>
</dbReference>
<feature type="transmembrane region" description="Helical" evidence="1">
    <location>
        <begin position="247"/>
        <end position="268"/>
    </location>
</feature>
<name>A0A2W5P276_9SPHN</name>
<reference evidence="4 5" key="1">
    <citation type="submission" date="2017-08" db="EMBL/GenBank/DDBJ databases">
        <title>Infants hospitalized years apart are colonized by the same room-sourced microbial strains.</title>
        <authorList>
            <person name="Brooks B."/>
            <person name="Olm M.R."/>
            <person name="Firek B.A."/>
            <person name="Baker R."/>
            <person name="Thomas B.C."/>
            <person name="Morowitz M.J."/>
            <person name="Banfield J.F."/>
        </authorList>
    </citation>
    <scope>NUCLEOTIDE SEQUENCE [LARGE SCALE GENOMIC DNA]</scope>
    <source>
        <strain evidence="4">S2_005_001_R1_22</strain>
    </source>
</reference>
<evidence type="ECO:0000313" key="4">
    <source>
        <dbReference type="EMBL" id="PZQ59911.1"/>
    </source>
</evidence>
<feature type="transmembrane region" description="Helical" evidence="1">
    <location>
        <begin position="202"/>
        <end position="227"/>
    </location>
</feature>
<organism evidence="4 5">
    <name type="scientific">Sphingomonas taxi</name>
    <dbReference type="NCBI Taxonomy" id="1549858"/>
    <lineage>
        <taxon>Bacteria</taxon>
        <taxon>Pseudomonadati</taxon>
        <taxon>Pseudomonadota</taxon>
        <taxon>Alphaproteobacteria</taxon>
        <taxon>Sphingomonadales</taxon>
        <taxon>Sphingomonadaceae</taxon>
        <taxon>Sphingomonas</taxon>
    </lineage>
</organism>
<feature type="domain" description="Protein O-mannosyl-transferase C-terminal four TM" evidence="3">
    <location>
        <begin position="279"/>
        <end position="446"/>
    </location>
</feature>
<dbReference type="PANTHER" id="PTHR10050:SF53">
    <property type="entry name" value="CHROMOSOME UNDETERMINED SCAFFOLD_67, WHOLE GENOME SHOTGUN SEQUENCE"/>
    <property type="match status" value="1"/>
</dbReference>
<comment type="caution">
    <text evidence="4">The sequence shown here is derived from an EMBL/GenBank/DDBJ whole genome shotgun (WGS) entry which is preliminary data.</text>
</comment>
<dbReference type="InterPro" id="IPR032421">
    <property type="entry name" value="PMT_4TMC"/>
</dbReference>
<dbReference type="PANTHER" id="PTHR10050">
    <property type="entry name" value="DOLICHYL-PHOSPHATE-MANNOSE--PROTEIN MANNOSYLTRANSFERASE"/>
    <property type="match status" value="1"/>
</dbReference>
<dbReference type="Pfam" id="PF16192">
    <property type="entry name" value="PMT_4TMC"/>
    <property type="match status" value="1"/>
</dbReference>
<comment type="similarity">
    <text evidence="1">Belongs to the glycosyltransferase 39 family.</text>
</comment>
<feature type="domain" description="Glycosyltransferase RgtA/B/C/D-like" evidence="2">
    <location>
        <begin position="97"/>
        <end position="252"/>
    </location>
</feature>
<dbReference type="GO" id="GO:0005886">
    <property type="term" value="C:plasma membrane"/>
    <property type="evidence" value="ECO:0007669"/>
    <property type="project" value="UniProtKB-SubCell"/>
</dbReference>
<gene>
    <name evidence="4" type="ORF">DI544_10375</name>
</gene>
<sequence length="447" mass="49156">MAHALLPRGAKDKTLPRGLAARCPVPHTRRDRRKPILRPISSTPASPRRVTLLVALAAELIFLFRLSVPTKPVFDEVHYLPAARALLALSGPVNIEHPLLAKELIALGIALFGDGPFGWRVASTVAGSATVAAVFALTHLLTGRVRAGLLAVALTLLGFTVYVQARIAMLDTFMLAFLLWGVVLLAASMRDGSVARWSAGSVALGLATACKWAAAPYVAAAGVTFLLMRRGRADRWPGLRPLPALALLGGLSVATYLLTFAPAFFYAAEPLTLAGLPRFQWDMYLRQTQRLPAHTYQSNWWTWPLLIRPIWYLYEPVDGAQRGIILLGNPAVMWGGLVAIAACYRGWVKTGAARLLAPAVMWTFAVGIFAIIPKSLGFYYYYYPASVLLCVAIAVALDQWRTTFGRWVEAYLLLVFALWLYFLPVLCAEPLAHARAFSRWTWFATWV</sequence>
<protein>
    <recommendedName>
        <fullName evidence="1">Polyprenol-phosphate-mannose--protein mannosyltransferase</fullName>
        <ecNumber evidence="1">2.4.1.-</ecNumber>
    </recommendedName>
</protein>
<dbReference type="UniPathway" id="UPA00378"/>
<dbReference type="InterPro" id="IPR027005">
    <property type="entry name" value="PMT-like"/>
</dbReference>
<evidence type="ECO:0000313" key="5">
    <source>
        <dbReference type="Proteomes" id="UP000249229"/>
    </source>
</evidence>
<keyword evidence="1 4" id="KW-0808">Transferase</keyword>
<keyword evidence="1" id="KW-0472">Membrane</keyword>
<dbReference type="Proteomes" id="UP000249229">
    <property type="component" value="Unassembled WGS sequence"/>
</dbReference>
<accession>A0A2W5P276</accession>
<keyword evidence="1" id="KW-1133">Transmembrane helix</keyword>
<dbReference type="AlphaFoldDB" id="A0A2W5P276"/>
<dbReference type="Pfam" id="PF13231">
    <property type="entry name" value="PMT_2"/>
    <property type="match status" value="1"/>
</dbReference>
<feature type="transmembrane region" description="Helical" evidence="1">
    <location>
        <begin position="378"/>
        <end position="398"/>
    </location>
</feature>
<feature type="transmembrane region" description="Helical" evidence="1">
    <location>
        <begin position="410"/>
        <end position="432"/>
    </location>
</feature>
<comment type="subcellular location">
    <subcellularLocation>
        <location evidence="1">Cell membrane</location>
    </subcellularLocation>
</comment>
<dbReference type="GO" id="GO:0004169">
    <property type="term" value="F:dolichyl-phosphate-mannose-protein mannosyltransferase activity"/>
    <property type="evidence" value="ECO:0007669"/>
    <property type="project" value="UniProtKB-UniRule"/>
</dbReference>
<evidence type="ECO:0000259" key="2">
    <source>
        <dbReference type="Pfam" id="PF13231"/>
    </source>
</evidence>
<evidence type="ECO:0000256" key="1">
    <source>
        <dbReference type="RuleBase" id="RU367007"/>
    </source>
</evidence>
<dbReference type="InterPro" id="IPR038731">
    <property type="entry name" value="RgtA/B/C-like"/>
</dbReference>
<proteinExistence type="inferred from homology"/>
<feature type="transmembrane region" description="Helical" evidence="1">
    <location>
        <begin position="121"/>
        <end position="141"/>
    </location>
</feature>
<comment type="pathway">
    <text evidence="1">Protein modification; protein glycosylation.</text>
</comment>
<keyword evidence="1" id="KW-0812">Transmembrane</keyword>
<evidence type="ECO:0000259" key="3">
    <source>
        <dbReference type="Pfam" id="PF16192"/>
    </source>
</evidence>
<feature type="transmembrane region" description="Helical" evidence="1">
    <location>
        <begin position="323"/>
        <end position="343"/>
    </location>
</feature>
<comment type="function">
    <text evidence="1">Protein O-mannosyltransferase that catalyzes the transfer of a single mannose residue from a polyprenol phospho-mannosyl lipidic donor to the hydroxyl group of selected serine and threonine residues in acceptor proteins.</text>
</comment>
<feature type="transmembrane region" description="Helical" evidence="1">
    <location>
        <begin position="147"/>
        <end position="165"/>
    </location>
</feature>